<dbReference type="SUPFAM" id="SSF52540">
    <property type="entry name" value="P-loop containing nucleoside triphosphate hydrolases"/>
    <property type="match status" value="1"/>
</dbReference>
<name>A0A4R1QJJ6_9FIRM</name>
<dbReference type="OrthoDB" id="9804380at2"/>
<organism evidence="2 3">
    <name type="scientific">Allofournierella massiliensis</name>
    <dbReference type="NCBI Taxonomy" id="1650663"/>
    <lineage>
        <taxon>Bacteria</taxon>
        <taxon>Bacillati</taxon>
        <taxon>Bacillota</taxon>
        <taxon>Clostridia</taxon>
        <taxon>Eubacteriales</taxon>
        <taxon>Oscillospiraceae</taxon>
        <taxon>Allofournierella</taxon>
    </lineage>
</organism>
<dbReference type="InterPro" id="IPR043964">
    <property type="entry name" value="P-loop_TraG"/>
</dbReference>
<dbReference type="Gene3D" id="1.10.8.730">
    <property type="match status" value="1"/>
</dbReference>
<comment type="caution">
    <text evidence="2">The sequence shown here is derived from an EMBL/GenBank/DDBJ whole genome shotgun (WGS) entry which is preliminary data.</text>
</comment>
<accession>A0A4R1QJJ6</accession>
<gene>
    <name evidence="2" type="ORF">EDD77_12612</name>
</gene>
<dbReference type="AlphaFoldDB" id="A0A4R1QJJ6"/>
<dbReference type="RefSeq" id="WP_082669465.1">
    <property type="nucleotide sequence ID" value="NZ_CABKVM010000010.1"/>
</dbReference>
<evidence type="ECO:0000259" key="1">
    <source>
        <dbReference type="Pfam" id="PF19044"/>
    </source>
</evidence>
<dbReference type="InterPro" id="IPR027417">
    <property type="entry name" value="P-loop_NTPase"/>
</dbReference>
<feature type="domain" description="TraG P-loop" evidence="1">
    <location>
        <begin position="385"/>
        <end position="735"/>
    </location>
</feature>
<dbReference type="PANTHER" id="PTHR30121">
    <property type="entry name" value="UNCHARACTERIZED PROTEIN YJGR-RELATED"/>
    <property type="match status" value="1"/>
</dbReference>
<evidence type="ECO:0000313" key="2">
    <source>
        <dbReference type="EMBL" id="TCL53839.1"/>
    </source>
</evidence>
<dbReference type="CDD" id="cd01127">
    <property type="entry name" value="TrwB_TraG_TraD_VirD4"/>
    <property type="match status" value="1"/>
</dbReference>
<proteinExistence type="predicted"/>
<sequence length="776" mass="89197">MRKSAPLDQLIQFNLHDDCVESGGLFFRFYRYYPPNTDIMTEDEVAQEIENLSSLFDSIDRAFAMFSTDKIEDMSRIRKYYASLDPRFDAYTSEIIAQIDSAEENSASVQRAFYFIISSKNRTDDIYNQLVGRGYHIQPAEKDEIITMLRNYYIREFVTCDIHTLENDLMQDKRIAKQLAKRPELLGRELEKRLLPHRIDFHVSHAVCNDTIRKTYMVKNLPQEIAPQALVKAATMKGSSFMMRLTPMMANEVKRMVDNQMRNSKVKFGGTQATEQIEAVTQSNALTDFYKSISTNRSQVYYSSIYFELYAHSLEELDRKKIQLIEALPTGITLESLPREQKDAFSSVQPLGHDLFLSDANNLPSRSAAALYPFSYSCRMDEHGIAVGTTQRGGPFYLDMLRRTSDVTNSNFGIIGAAGQGKSTLMKKLIEFLTMMGVSCFTLDPENEYGDLFRNLGGTVYKCVDGRSIINPLEVRWLYREDEDAQDEEDTLSKELQNTSMFFQHLSWLKDFFRILFPGISDLDTQALMVLVQEMYAVHGVNTETDFSMFTPADYPTLSDLYKYIEHYDAEKSRIITPDVIARLLLRLKECYDGPLSLIFNGHTSVKNANMICFEAAELMEGSKDRTQAVLFNICTWIWTQVMKRDRKIAFNLDELYLFLENMTMVKYINSFAKRSRKYGAMLGISTQQLADCLRPDIATYTTALFNNAAFKFLFHPGTLDMDLVQDKLKLTKGEINRISFPNRGFCLVKVGIDRYYVHVEMLPYERELFGTGGGQ</sequence>
<dbReference type="STRING" id="1650663.GCA_001486665_00053"/>
<dbReference type="PANTHER" id="PTHR30121:SF6">
    <property type="entry name" value="SLR6007 PROTEIN"/>
    <property type="match status" value="1"/>
</dbReference>
<dbReference type="Gene3D" id="3.40.50.300">
    <property type="entry name" value="P-loop containing nucleotide triphosphate hydrolases"/>
    <property type="match status" value="1"/>
</dbReference>
<protein>
    <submittedName>
        <fullName evidence="2">Uncharacterized protein DUF87</fullName>
    </submittedName>
</protein>
<reference evidence="2 3" key="1">
    <citation type="submission" date="2019-03" db="EMBL/GenBank/DDBJ databases">
        <title>Genomic Encyclopedia of Type Strains, Phase IV (KMG-IV): sequencing the most valuable type-strain genomes for metagenomic binning, comparative biology and taxonomic classification.</title>
        <authorList>
            <person name="Goeker M."/>
        </authorList>
    </citation>
    <scope>NUCLEOTIDE SEQUENCE [LARGE SCALE GENOMIC DNA]</scope>
    <source>
        <strain evidence="2 3">DSM 100451</strain>
    </source>
</reference>
<dbReference type="Proteomes" id="UP000295184">
    <property type="component" value="Unassembled WGS sequence"/>
</dbReference>
<evidence type="ECO:0000313" key="3">
    <source>
        <dbReference type="Proteomes" id="UP000295184"/>
    </source>
</evidence>
<dbReference type="EMBL" id="SLUM01000026">
    <property type="protein sequence ID" value="TCL53839.1"/>
    <property type="molecule type" value="Genomic_DNA"/>
</dbReference>
<dbReference type="Pfam" id="PF19044">
    <property type="entry name" value="P-loop_TraG"/>
    <property type="match status" value="1"/>
</dbReference>
<dbReference type="InterPro" id="IPR051162">
    <property type="entry name" value="T4SS_component"/>
</dbReference>